<dbReference type="Proteomes" id="UP000076865">
    <property type="component" value="Plasmid pDSM15939_1"/>
</dbReference>
<reference evidence="1 2" key="1">
    <citation type="journal article" date="2006" name="Syst. Appl. Microbiol.">
        <title>Anoxybacillus amylolyticus sp. nov., a thermophilic amylase producing bacterium isolated from Mount Rittmann (Antarctica).</title>
        <authorList>
            <person name="Poli A."/>
            <person name="Esposito E."/>
            <person name="Lama L."/>
            <person name="Orlando P."/>
            <person name="Nicolaus G."/>
            <person name="de Appolonia F."/>
            <person name="Gambacorta A."/>
            <person name="Nicolaus B."/>
        </authorList>
    </citation>
    <scope>NUCLEOTIDE SEQUENCE [LARGE SCALE GENOMIC DNA]</scope>
    <source>
        <strain evidence="1 2">DSM 15939</strain>
        <plasmid evidence="2">Plasmid pdsm15939_1</plasmid>
    </source>
</reference>
<evidence type="ECO:0000313" key="1">
    <source>
        <dbReference type="EMBL" id="ANB62151.1"/>
    </source>
</evidence>
<dbReference type="RefSeq" id="WP_066327897.1">
    <property type="nucleotide sequence ID" value="NZ_CP015439.1"/>
</dbReference>
<geneLocation type="plasmid" evidence="2">
    <name>pdsm15939_1</name>
</geneLocation>
<keyword evidence="1" id="KW-0614">Plasmid</keyword>
<accession>A0A160F758</accession>
<proteinExistence type="predicted"/>
<keyword evidence="2" id="KW-1185">Reference proteome</keyword>
<dbReference type="EMBL" id="CP015439">
    <property type="protein sequence ID" value="ANB62151.1"/>
    <property type="molecule type" value="Genomic_DNA"/>
</dbReference>
<dbReference type="KEGG" id="aamy:GFC30_3198"/>
<evidence type="ECO:0000313" key="2">
    <source>
        <dbReference type="Proteomes" id="UP000076865"/>
    </source>
</evidence>
<name>A0A160F758_9BACL</name>
<protein>
    <submittedName>
        <fullName evidence="1">Uncharacterized protein</fullName>
    </submittedName>
</protein>
<gene>
    <name evidence="1" type="ORF">GFC30_3198</name>
</gene>
<organism evidence="1 2">
    <name type="scientific">Anoxybacteroides amylolyticum</name>
    <dbReference type="NCBI Taxonomy" id="294699"/>
    <lineage>
        <taxon>Bacteria</taxon>
        <taxon>Bacillati</taxon>
        <taxon>Bacillota</taxon>
        <taxon>Bacilli</taxon>
        <taxon>Bacillales</taxon>
        <taxon>Anoxybacillaceae</taxon>
        <taxon>Anoxybacteroides</taxon>
    </lineage>
</organism>
<dbReference type="AlphaFoldDB" id="A0A160F758"/>
<sequence>MKVSIQFKNAEEFQELLERAVTLLEQLQETLQRIHEFEPEFNIDAKELVKRFEKSLIDSMSQSYKYL</sequence>